<evidence type="ECO:0000256" key="1">
    <source>
        <dbReference type="SAM" id="SignalP"/>
    </source>
</evidence>
<evidence type="ECO:0000313" key="5">
    <source>
        <dbReference type="Proteomes" id="UP001139409"/>
    </source>
</evidence>
<dbReference type="PANTHER" id="PTHR37691:SF1">
    <property type="entry name" value="BLR3518 PROTEIN"/>
    <property type="match status" value="1"/>
</dbReference>
<reference evidence="4" key="1">
    <citation type="submission" date="2021-09" db="EMBL/GenBank/DDBJ databases">
        <title>Fulvivirga sp. isolated from coastal sediment.</title>
        <authorList>
            <person name="Yu H."/>
        </authorList>
    </citation>
    <scope>NUCLEOTIDE SEQUENCE</scope>
    <source>
        <strain evidence="4">1062</strain>
    </source>
</reference>
<dbReference type="PANTHER" id="PTHR37691">
    <property type="entry name" value="BLR3518 PROTEIN"/>
    <property type="match status" value="1"/>
</dbReference>
<dbReference type="Proteomes" id="UP001139409">
    <property type="component" value="Unassembled WGS sequence"/>
</dbReference>
<keyword evidence="5" id="KW-1185">Reference proteome</keyword>
<dbReference type="EMBL" id="JAIXNE010000002">
    <property type="protein sequence ID" value="MCA6074894.1"/>
    <property type="molecule type" value="Genomic_DNA"/>
</dbReference>
<protein>
    <submittedName>
        <fullName evidence="4">DsrE family protein</fullName>
    </submittedName>
</protein>
<organism evidence="4 5">
    <name type="scientific">Fulvivirga sedimenti</name>
    <dbReference type="NCBI Taxonomy" id="2879465"/>
    <lineage>
        <taxon>Bacteria</taxon>
        <taxon>Pseudomonadati</taxon>
        <taxon>Bacteroidota</taxon>
        <taxon>Cytophagia</taxon>
        <taxon>Cytophagales</taxon>
        <taxon>Fulvivirgaceae</taxon>
        <taxon>Fulvivirga</taxon>
    </lineage>
</organism>
<gene>
    <name evidence="2" type="ORF">LDX50_08440</name>
    <name evidence="3" type="ORF">LDX50_14410</name>
    <name evidence="4" type="ORF">LDX50_20130</name>
</gene>
<dbReference type="Gene3D" id="3.40.1260.10">
    <property type="entry name" value="DsrEFH-like"/>
    <property type="match status" value="1"/>
</dbReference>
<sequence length="178" mass="19754">MKKHFILLLLIIFSVALSQAQEIVFPAVQGYGGVNPVPFEAEKPDPAAQYKFVIELGHRYSDKTQVADMLDYAARMYNLHIYAGVPRENIQLAIVVYSSSTAIAMADATYSQRFDQTNPNAALLEELIRNGIQVIVCGQSMMKQNLLPGDIYPGIKMAVSRFTATTDLMGKGYKLFVL</sequence>
<comment type="caution">
    <text evidence="4">The sequence shown here is derived from an EMBL/GenBank/DDBJ whole genome shotgun (WGS) entry which is preliminary data.</text>
</comment>
<dbReference type="Pfam" id="PF02635">
    <property type="entry name" value="DsrE"/>
    <property type="match status" value="1"/>
</dbReference>
<dbReference type="EMBL" id="JAIXNE010000004">
    <property type="protein sequence ID" value="MCA6077199.1"/>
    <property type="molecule type" value="Genomic_DNA"/>
</dbReference>
<evidence type="ECO:0000313" key="2">
    <source>
        <dbReference type="EMBL" id="MCA6074894.1"/>
    </source>
</evidence>
<dbReference type="EMBL" id="JAIXNE010000003">
    <property type="protein sequence ID" value="MCA6076071.1"/>
    <property type="molecule type" value="Genomic_DNA"/>
</dbReference>
<dbReference type="InterPro" id="IPR003787">
    <property type="entry name" value="Sulphur_relay_DsrE/F-like"/>
</dbReference>
<name>A0A9X1HRX7_9BACT</name>
<dbReference type="SUPFAM" id="SSF75169">
    <property type="entry name" value="DsrEFH-like"/>
    <property type="match status" value="1"/>
</dbReference>
<dbReference type="InterPro" id="IPR027396">
    <property type="entry name" value="DsrEFH-like"/>
</dbReference>
<accession>A0A9X1HRX7</accession>
<evidence type="ECO:0000313" key="4">
    <source>
        <dbReference type="EMBL" id="MCA6077199.1"/>
    </source>
</evidence>
<feature type="signal peptide" evidence="1">
    <location>
        <begin position="1"/>
        <end position="20"/>
    </location>
</feature>
<keyword evidence="1" id="KW-0732">Signal</keyword>
<dbReference type="RefSeq" id="WP_225698004.1">
    <property type="nucleotide sequence ID" value="NZ_JAIXNE010000002.1"/>
</dbReference>
<dbReference type="AlphaFoldDB" id="A0A9X1HRX7"/>
<proteinExistence type="predicted"/>
<evidence type="ECO:0000313" key="3">
    <source>
        <dbReference type="EMBL" id="MCA6076071.1"/>
    </source>
</evidence>
<feature type="chain" id="PRO_5041156423" evidence="1">
    <location>
        <begin position="21"/>
        <end position="178"/>
    </location>
</feature>